<protein>
    <submittedName>
        <fullName evidence="10">Arginine transport ATP-binding protein ArtM</fullName>
    </submittedName>
</protein>
<dbReference type="GO" id="GO:0005886">
    <property type="term" value="C:plasma membrane"/>
    <property type="evidence" value="ECO:0007669"/>
    <property type="project" value="UniProtKB-SubCell"/>
</dbReference>
<evidence type="ECO:0000256" key="5">
    <source>
        <dbReference type="ARBA" id="ARBA00022519"/>
    </source>
</evidence>
<dbReference type="PROSITE" id="PS50893">
    <property type="entry name" value="ABC_TRANSPORTER_2"/>
    <property type="match status" value="1"/>
</dbReference>
<dbReference type="InterPro" id="IPR003593">
    <property type="entry name" value="AAA+_ATPase"/>
</dbReference>
<dbReference type="PANTHER" id="PTHR43166">
    <property type="entry name" value="AMINO ACID IMPORT ATP-BINDING PROTEIN"/>
    <property type="match status" value="1"/>
</dbReference>
<dbReference type="PROSITE" id="PS00211">
    <property type="entry name" value="ABC_TRANSPORTER_1"/>
    <property type="match status" value="1"/>
</dbReference>
<keyword evidence="8" id="KW-0472">Membrane</keyword>
<dbReference type="InterPro" id="IPR017871">
    <property type="entry name" value="ABC_transporter-like_CS"/>
</dbReference>
<dbReference type="AlphaFoldDB" id="A0A6J5GP45"/>
<dbReference type="InterPro" id="IPR003439">
    <property type="entry name" value="ABC_transporter-like_ATP-bd"/>
</dbReference>
<name>A0A6J5GP45_9BURK</name>
<evidence type="ECO:0000313" key="10">
    <source>
        <dbReference type="EMBL" id="CAB3800934.1"/>
    </source>
</evidence>
<keyword evidence="11" id="KW-1185">Reference proteome</keyword>
<dbReference type="InterPro" id="IPR030679">
    <property type="entry name" value="ABC_ATPase_HisP-typ"/>
</dbReference>
<keyword evidence="7 10" id="KW-0067">ATP-binding</keyword>
<dbReference type="RefSeq" id="WP_281365301.1">
    <property type="nucleotide sequence ID" value="NZ_CADIKL010000033.1"/>
</dbReference>
<evidence type="ECO:0000256" key="8">
    <source>
        <dbReference type="ARBA" id="ARBA00023136"/>
    </source>
</evidence>
<gene>
    <name evidence="10" type="primary">artM</name>
    <name evidence="10" type="ORF">LMG28688_05278</name>
</gene>
<keyword evidence="6" id="KW-0547">Nucleotide-binding</keyword>
<dbReference type="InterPro" id="IPR027417">
    <property type="entry name" value="P-loop_NTPase"/>
</dbReference>
<dbReference type="GO" id="GO:0015424">
    <property type="term" value="F:ABC-type amino acid transporter activity"/>
    <property type="evidence" value="ECO:0007669"/>
    <property type="project" value="InterPro"/>
</dbReference>
<dbReference type="Proteomes" id="UP000494119">
    <property type="component" value="Unassembled WGS sequence"/>
</dbReference>
<evidence type="ECO:0000259" key="9">
    <source>
        <dbReference type="PROSITE" id="PS50893"/>
    </source>
</evidence>
<dbReference type="EMBL" id="CADIKL010000033">
    <property type="protein sequence ID" value="CAB3800934.1"/>
    <property type="molecule type" value="Genomic_DNA"/>
</dbReference>
<evidence type="ECO:0000256" key="3">
    <source>
        <dbReference type="ARBA" id="ARBA00022448"/>
    </source>
</evidence>
<evidence type="ECO:0000256" key="2">
    <source>
        <dbReference type="ARBA" id="ARBA00005417"/>
    </source>
</evidence>
<accession>A0A6J5GP45</accession>
<organism evidence="10 11">
    <name type="scientific">Paraburkholderia caffeinitolerans</name>
    <dbReference type="NCBI Taxonomy" id="1723730"/>
    <lineage>
        <taxon>Bacteria</taxon>
        <taxon>Pseudomonadati</taxon>
        <taxon>Pseudomonadota</taxon>
        <taxon>Betaproteobacteria</taxon>
        <taxon>Burkholderiales</taxon>
        <taxon>Burkholderiaceae</taxon>
        <taxon>Paraburkholderia</taxon>
    </lineage>
</organism>
<dbReference type="FunFam" id="3.40.50.300:FF:000020">
    <property type="entry name" value="Amino acid ABC transporter ATP-binding component"/>
    <property type="match status" value="1"/>
</dbReference>
<dbReference type="PANTHER" id="PTHR43166:SF35">
    <property type="entry name" value="L-CYSTINE IMPORT ATP-BINDING PROTEIN TCYN"/>
    <property type="match status" value="1"/>
</dbReference>
<dbReference type="SMART" id="SM00382">
    <property type="entry name" value="AAA"/>
    <property type="match status" value="1"/>
</dbReference>
<dbReference type="InterPro" id="IPR050086">
    <property type="entry name" value="MetN_ABC_transporter-like"/>
</dbReference>
<proteinExistence type="inferred from homology"/>
<evidence type="ECO:0000256" key="7">
    <source>
        <dbReference type="ARBA" id="ARBA00022840"/>
    </source>
</evidence>
<dbReference type="CDD" id="cd03262">
    <property type="entry name" value="ABC_HisP_GlnQ"/>
    <property type="match status" value="1"/>
</dbReference>
<keyword evidence="5" id="KW-0997">Cell inner membrane</keyword>
<evidence type="ECO:0000256" key="6">
    <source>
        <dbReference type="ARBA" id="ARBA00022741"/>
    </source>
</evidence>
<comment type="subcellular location">
    <subcellularLocation>
        <location evidence="1">Cell membrane</location>
        <topology evidence="1">Peripheral membrane protein</topology>
    </subcellularLocation>
</comment>
<dbReference type="Gene3D" id="3.40.50.300">
    <property type="entry name" value="P-loop containing nucleotide triphosphate hydrolases"/>
    <property type="match status" value="1"/>
</dbReference>
<dbReference type="SUPFAM" id="SSF52540">
    <property type="entry name" value="P-loop containing nucleoside triphosphate hydrolases"/>
    <property type="match status" value="1"/>
</dbReference>
<feature type="domain" description="ABC transporter" evidence="9">
    <location>
        <begin position="21"/>
        <end position="260"/>
    </location>
</feature>
<keyword evidence="4" id="KW-1003">Cell membrane</keyword>
<dbReference type="PIRSF" id="PIRSF039085">
    <property type="entry name" value="ABC_ATPase_HisP"/>
    <property type="match status" value="1"/>
</dbReference>
<dbReference type="Pfam" id="PF00005">
    <property type="entry name" value="ABC_tran"/>
    <property type="match status" value="1"/>
</dbReference>
<sequence length="267" mass="28373">MSANSGVTAATNANAADSPIVRIRGLTKSFGSHRVLNGIDFDIQPQQVVVVIGPSGSGKSTFLRCCNGLERPEGGTVDICGHRLVEQGEMHKDRALNALRTEVGMVFQSFNLFPHLSVLHNITVGPRMLRGASKAQAEAAALALLEKVGLAHKAHMMPASLSGGQKQRVAIARALAMQPRVMLFDEPTSALDPELVGEVLQVMKLLASEGMTMVVVTHEMGFAKEVADVVVVMDGGEIVEAGPPSAIFTSPSQPRTRTFLQAVLSRT</sequence>
<evidence type="ECO:0000256" key="1">
    <source>
        <dbReference type="ARBA" id="ARBA00004202"/>
    </source>
</evidence>
<dbReference type="GO" id="GO:0016887">
    <property type="term" value="F:ATP hydrolysis activity"/>
    <property type="evidence" value="ECO:0007669"/>
    <property type="project" value="InterPro"/>
</dbReference>
<reference evidence="10 11" key="1">
    <citation type="submission" date="2020-04" db="EMBL/GenBank/DDBJ databases">
        <authorList>
            <person name="De Canck E."/>
        </authorList>
    </citation>
    <scope>NUCLEOTIDE SEQUENCE [LARGE SCALE GENOMIC DNA]</scope>
    <source>
        <strain evidence="10 11">LMG 28688</strain>
    </source>
</reference>
<dbReference type="GO" id="GO:0005524">
    <property type="term" value="F:ATP binding"/>
    <property type="evidence" value="ECO:0007669"/>
    <property type="project" value="UniProtKB-KW"/>
</dbReference>
<evidence type="ECO:0000313" key="11">
    <source>
        <dbReference type="Proteomes" id="UP000494119"/>
    </source>
</evidence>
<comment type="similarity">
    <text evidence="2">Belongs to the ABC transporter superfamily.</text>
</comment>
<keyword evidence="3" id="KW-0813">Transport</keyword>
<evidence type="ECO:0000256" key="4">
    <source>
        <dbReference type="ARBA" id="ARBA00022475"/>
    </source>
</evidence>